<keyword evidence="4 6" id="KW-0732">Signal</keyword>
<evidence type="ECO:0000256" key="2">
    <source>
        <dbReference type="ARBA" id="ARBA00006370"/>
    </source>
</evidence>
<dbReference type="Proteomes" id="UP000694920">
    <property type="component" value="Unplaced"/>
</dbReference>
<evidence type="ECO:0000256" key="3">
    <source>
        <dbReference type="ARBA" id="ARBA00022525"/>
    </source>
</evidence>
<keyword evidence="8" id="KW-1185">Reference proteome</keyword>
<sequence length="157" mass="17842">MNYRSAGVPLLLLLAVSAYAEVVQWTACNYEPNVPINCTVHEVRVNPCKEAAQNKPCRLKRGHDASISFDYTADFEGTALESRAYWATEVVDLPFLGMETNACTATECPVTPGKKQSYTVSLPISKKYPVRTYDVKWKLWNEQQQECCFKFQIKLHK</sequence>
<dbReference type="Gene3D" id="2.60.40.770">
    <property type="match status" value="1"/>
</dbReference>
<protein>
    <submittedName>
        <fullName evidence="9">MD-2-related lipid-recognition protein</fullName>
    </submittedName>
</protein>
<dbReference type="GO" id="GO:0032934">
    <property type="term" value="F:sterol binding"/>
    <property type="evidence" value="ECO:0007669"/>
    <property type="project" value="InterPro"/>
</dbReference>
<dbReference type="InterPro" id="IPR003172">
    <property type="entry name" value="ML_dom"/>
</dbReference>
<dbReference type="SMART" id="SM00737">
    <property type="entry name" value="ML"/>
    <property type="match status" value="1"/>
</dbReference>
<reference evidence="9" key="1">
    <citation type="submission" date="2025-08" db="UniProtKB">
        <authorList>
            <consortium name="RefSeq"/>
        </authorList>
    </citation>
    <scope>IDENTIFICATION</scope>
</reference>
<dbReference type="PANTHER" id="PTHR11306:SF55">
    <property type="entry name" value="GEO08227P1-RELATED"/>
    <property type="match status" value="1"/>
</dbReference>
<dbReference type="InterPro" id="IPR033916">
    <property type="entry name" value="ML_Npc2-like"/>
</dbReference>
<dbReference type="KEGG" id="ccin:107263933"/>
<dbReference type="GeneID" id="107263933"/>
<feature type="signal peptide" evidence="6">
    <location>
        <begin position="1"/>
        <end position="20"/>
    </location>
</feature>
<evidence type="ECO:0000256" key="1">
    <source>
        <dbReference type="ARBA" id="ARBA00004613"/>
    </source>
</evidence>
<evidence type="ECO:0000256" key="5">
    <source>
        <dbReference type="ARBA" id="ARBA00023157"/>
    </source>
</evidence>
<dbReference type="FunFam" id="2.60.40.770:FF:000001">
    <property type="entry name" value="NPC intracellular cholesterol transporter 2"/>
    <property type="match status" value="1"/>
</dbReference>
<dbReference type="PANTHER" id="PTHR11306">
    <property type="entry name" value="NIEMANN PICK TYPE C2 PROTEIN NPC2-RELATED"/>
    <property type="match status" value="1"/>
</dbReference>
<dbReference type="CDD" id="cd00916">
    <property type="entry name" value="Npc2_like"/>
    <property type="match status" value="1"/>
</dbReference>
<comment type="similarity">
    <text evidence="2">Belongs to the NPC2 family.</text>
</comment>
<dbReference type="Pfam" id="PF02221">
    <property type="entry name" value="E1_DerP2_DerF2"/>
    <property type="match status" value="1"/>
</dbReference>
<dbReference type="RefSeq" id="XP_015587119.1">
    <property type="nucleotide sequence ID" value="XM_015731633.2"/>
</dbReference>
<evidence type="ECO:0000313" key="9">
    <source>
        <dbReference type="RefSeq" id="XP_015587119.1"/>
    </source>
</evidence>
<dbReference type="GO" id="GO:0032367">
    <property type="term" value="P:intracellular cholesterol transport"/>
    <property type="evidence" value="ECO:0007669"/>
    <property type="project" value="InterPro"/>
</dbReference>
<feature type="domain" description="MD-2-related lipid-recognition" evidence="7">
    <location>
        <begin position="25"/>
        <end position="153"/>
    </location>
</feature>
<gene>
    <name evidence="9" type="primary">LOC107263933</name>
</gene>
<evidence type="ECO:0000256" key="4">
    <source>
        <dbReference type="ARBA" id="ARBA00022729"/>
    </source>
</evidence>
<dbReference type="SUPFAM" id="SSF81296">
    <property type="entry name" value="E set domains"/>
    <property type="match status" value="1"/>
</dbReference>
<keyword evidence="5" id="KW-1015">Disulfide bond</keyword>
<keyword evidence="3" id="KW-0964">Secreted</keyword>
<dbReference type="GO" id="GO:0005576">
    <property type="term" value="C:extracellular region"/>
    <property type="evidence" value="ECO:0007669"/>
    <property type="project" value="UniProtKB-SubCell"/>
</dbReference>
<dbReference type="AlphaFoldDB" id="A0AAJ7BJ06"/>
<evidence type="ECO:0000259" key="7">
    <source>
        <dbReference type="SMART" id="SM00737"/>
    </source>
</evidence>
<dbReference type="InterPro" id="IPR014756">
    <property type="entry name" value="Ig_E-set"/>
</dbReference>
<evidence type="ECO:0000256" key="6">
    <source>
        <dbReference type="SAM" id="SignalP"/>
    </source>
</evidence>
<organism evidence="8 9">
    <name type="scientific">Cephus cinctus</name>
    <name type="common">Wheat stem sawfly</name>
    <dbReference type="NCBI Taxonomy" id="211228"/>
    <lineage>
        <taxon>Eukaryota</taxon>
        <taxon>Metazoa</taxon>
        <taxon>Ecdysozoa</taxon>
        <taxon>Arthropoda</taxon>
        <taxon>Hexapoda</taxon>
        <taxon>Insecta</taxon>
        <taxon>Pterygota</taxon>
        <taxon>Neoptera</taxon>
        <taxon>Endopterygota</taxon>
        <taxon>Hymenoptera</taxon>
        <taxon>Cephoidea</taxon>
        <taxon>Cephidae</taxon>
        <taxon>Cephus</taxon>
    </lineage>
</organism>
<accession>A0AAJ7BJ06</accession>
<dbReference type="InterPro" id="IPR039670">
    <property type="entry name" value="NPC2-like"/>
</dbReference>
<proteinExistence type="inferred from homology"/>
<comment type="subcellular location">
    <subcellularLocation>
        <location evidence="1">Secreted</location>
    </subcellularLocation>
</comment>
<name>A0AAJ7BJ06_CEPCN</name>
<evidence type="ECO:0000313" key="8">
    <source>
        <dbReference type="Proteomes" id="UP000694920"/>
    </source>
</evidence>
<feature type="chain" id="PRO_5042466096" evidence="6">
    <location>
        <begin position="21"/>
        <end position="157"/>
    </location>
</feature>